<dbReference type="Pfam" id="PF00486">
    <property type="entry name" value="Trans_reg_C"/>
    <property type="match status" value="1"/>
</dbReference>
<evidence type="ECO:0000313" key="10">
    <source>
        <dbReference type="Proteomes" id="UP000311713"/>
    </source>
</evidence>
<evidence type="ECO:0000256" key="3">
    <source>
        <dbReference type="ARBA" id="ARBA00023015"/>
    </source>
</evidence>
<dbReference type="SMART" id="SM00382">
    <property type="entry name" value="AAA"/>
    <property type="match status" value="1"/>
</dbReference>
<comment type="similarity">
    <text evidence="1">Belongs to the AfsR/DnrI/RedD regulatory family.</text>
</comment>
<dbReference type="Gene3D" id="1.25.40.10">
    <property type="entry name" value="Tetratricopeptide repeat domain"/>
    <property type="match status" value="2"/>
</dbReference>
<dbReference type="InterPro" id="IPR027417">
    <property type="entry name" value="P-loop_NTPase"/>
</dbReference>
<dbReference type="SMART" id="SM01043">
    <property type="entry name" value="BTAD"/>
    <property type="match status" value="1"/>
</dbReference>
<dbReference type="GO" id="GO:0006355">
    <property type="term" value="P:regulation of DNA-templated transcription"/>
    <property type="evidence" value="ECO:0007669"/>
    <property type="project" value="InterPro"/>
</dbReference>
<dbReference type="SUPFAM" id="SSF52540">
    <property type="entry name" value="P-loop containing nucleoside triphosphate hydrolases"/>
    <property type="match status" value="1"/>
</dbReference>
<evidence type="ECO:0000256" key="5">
    <source>
        <dbReference type="ARBA" id="ARBA00023163"/>
    </source>
</evidence>
<evidence type="ECO:0000259" key="8">
    <source>
        <dbReference type="PROSITE" id="PS51755"/>
    </source>
</evidence>
<keyword evidence="2" id="KW-0902">Two-component regulatory system</keyword>
<evidence type="ECO:0000256" key="1">
    <source>
        <dbReference type="ARBA" id="ARBA00005820"/>
    </source>
</evidence>
<feature type="domain" description="OmpR/PhoB-type" evidence="8">
    <location>
        <begin position="105"/>
        <end position="204"/>
    </location>
</feature>
<comment type="caution">
    <text evidence="9">The sequence shown here is derived from an EMBL/GenBank/DDBJ whole genome shotgun (WGS) entry which is preliminary data.</text>
</comment>
<dbReference type="PRINTS" id="PR00364">
    <property type="entry name" value="DISEASERSIST"/>
</dbReference>
<dbReference type="GO" id="GO:0000160">
    <property type="term" value="P:phosphorelay signal transduction system"/>
    <property type="evidence" value="ECO:0007669"/>
    <property type="project" value="UniProtKB-KW"/>
</dbReference>
<dbReference type="Proteomes" id="UP000311713">
    <property type="component" value="Unassembled WGS sequence"/>
</dbReference>
<evidence type="ECO:0000256" key="7">
    <source>
        <dbReference type="SAM" id="MobiDB-lite"/>
    </source>
</evidence>
<keyword evidence="5" id="KW-0804">Transcription</keyword>
<dbReference type="SMART" id="SM00862">
    <property type="entry name" value="Trans_reg_C"/>
    <property type="match status" value="1"/>
</dbReference>
<keyword evidence="10" id="KW-1185">Reference proteome</keyword>
<keyword evidence="4 6" id="KW-0238">DNA-binding</keyword>
<dbReference type="PROSITE" id="PS51755">
    <property type="entry name" value="OMPR_PHOB"/>
    <property type="match status" value="1"/>
</dbReference>
<proteinExistence type="inferred from homology"/>
<dbReference type="Pfam" id="PF17874">
    <property type="entry name" value="TPR_MalT"/>
    <property type="match status" value="1"/>
</dbReference>
<evidence type="ECO:0000313" key="9">
    <source>
        <dbReference type="EMBL" id="TNM32673.1"/>
    </source>
</evidence>
<sequence length="1172" mass="124994">MYSASLGSSGSSSAQIRSISTSSRTSSSGCHPRQASRSAARPAGGAPLPPVTVTDTTPHKSIRTTPSPCLPCRARTTLRSRSAFTAWTVHGWCADSAWTEQTGSPIIWPVPPDVLSARLLGPLEVTVGDRRIRLTGRQRALCAALLLDANRPVRVEQLVDRLWNDRPPSAAGARLRSLVTEVRRALGTRADALETHSPGYLLRVEPSRCDLPVFESLVAEGNRLAAGGDWSSAGERYARALALWRGDPLPDLPAAPERQRLLELRVTAAEGRWEAAVERGERGAAVAELTRLTGEHPLRERPHALLMRALHAEGRTAEALEVYAALRRRLVDELAVEPSAELAAVQCELLAPEPHAVPRPTRGLFGVPRQLPAVTPLFTGRVAELGQLESAWAEGGRLLAVTGPAGAGKTAMALAWAGRAADRFPDGQLCLDLRGFDRSGPMPVAEALPVLLQGLGCPAARVPVTVEAQAALLRTLLADRCVLIVLDDAADATQIRPLLPGPSRSVVLVTSRDRLSGLVTADGARRVVCETLPPADALTLLARAVGADRVAAEPEAAARLARLCDHLPLALCVAASRIGERPAARVADYVEELAERGRLARLAVDGDSALMVRAALDLSYAKLPESARLVVRSLGAVGGTGRSARAAAAGAGVEPAVAEEALRGAARVHLVEESADGRFTWHDLVHEFAAQRLCEEESPERREAAVIRLLDHYLHGAERVATACRLVPSRLPLTAPVPGAQVPEFADRAEALAWVHREWEDLTAVLTHAAEHGPGRQAWQLVVSLSDVLSHELPLADWLRLAELALRVADRTGDRLGGAAVRLSLALAHWRATNLPEALAEYGRARELAREARWPEGEAIALQGMGVAIKQLGRPRAALGYYRRALTRFREAGLVVDMANVLGNIGSAHLALGELEQAREALDEDLPLARASGKPHSHAMALVNQGLVRLRLGRLDEALDTLAEAQHMATEAGLTYVRAVASETVALVHMDAGRPARAEEVFTEALGLATLVENDSCRTTCLVGLSDTARIAGRLDEAQSRLAEARGIVERTGEATGSMMVLLCDAELLLARDDASGALARVRSAERIGDEGARFALSRLRLLQARALARLGSSARAEEAARAALSLAERSGERAVAGWVRRFLDELLGRAPEAGSLSPSAEATGSTRTPPE</sequence>
<evidence type="ECO:0000256" key="4">
    <source>
        <dbReference type="ARBA" id="ARBA00023125"/>
    </source>
</evidence>
<feature type="compositionally biased region" description="Polar residues" evidence="7">
    <location>
        <begin position="1157"/>
        <end position="1172"/>
    </location>
</feature>
<dbReference type="InterPro" id="IPR051677">
    <property type="entry name" value="AfsR-DnrI-RedD_regulator"/>
</dbReference>
<dbReference type="InterPro" id="IPR001867">
    <property type="entry name" value="OmpR/PhoB-type_DNA-bd"/>
</dbReference>
<dbReference type="InterPro" id="IPR019734">
    <property type="entry name" value="TPR_rpt"/>
</dbReference>
<dbReference type="GO" id="GO:0003677">
    <property type="term" value="F:DNA binding"/>
    <property type="evidence" value="ECO:0007669"/>
    <property type="project" value="UniProtKB-UniRule"/>
</dbReference>
<evidence type="ECO:0000256" key="6">
    <source>
        <dbReference type="PROSITE-ProRule" id="PRU01091"/>
    </source>
</evidence>
<dbReference type="PANTHER" id="PTHR35807">
    <property type="entry name" value="TRANSCRIPTIONAL REGULATOR REDD-RELATED"/>
    <property type="match status" value="1"/>
</dbReference>
<dbReference type="SUPFAM" id="SSF48452">
    <property type="entry name" value="TPR-like"/>
    <property type="match status" value="3"/>
</dbReference>
<reference evidence="9 10" key="1">
    <citation type="submission" date="2019-06" db="EMBL/GenBank/DDBJ databases">
        <title>Draft genome of Streptomyces sedi sp. JCM16909.</title>
        <authorList>
            <person name="Klykleung N."/>
            <person name="Tanasupawat S."/>
            <person name="Kudo T."/>
            <person name="Yuki M."/>
            <person name="Ohkuma M."/>
        </authorList>
    </citation>
    <scope>NUCLEOTIDE SEQUENCE [LARGE SCALE GENOMIC DNA]</scope>
    <source>
        <strain evidence="9 10">JCM 16909</strain>
    </source>
</reference>
<dbReference type="EMBL" id="VDGT01000003">
    <property type="protein sequence ID" value="TNM32673.1"/>
    <property type="molecule type" value="Genomic_DNA"/>
</dbReference>
<dbReference type="Gene3D" id="1.10.10.10">
    <property type="entry name" value="Winged helix-like DNA-binding domain superfamily/Winged helix DNA-binding domain"/>
    <property type="match status" value="1"/>
</dbReference>
<dbReference type="SUPFAM" id="SSF46894">
    <property type="entry name" value="C-terminal effector domain of the bipartite response regulators"/>
    <property type="match status" value="1"/>
</dbReference>
<organism evidence="9 10">
    <name type="scientific">Streptomyces sedi</name>
    <dbReference type="NCBI Taxonomy" id="555059"/>
    <lineage>
        <taxon>Bacteria</taxon>
        <taxon>Bacillati</taxon>
        <taxon>Actinomycetota</taxon>
        <taxon>Actinomycetes</taxon>
        <taxon>Kitasatosporales</taxon>
        <taxon>Streptomycetaceae</taxon>
        <taxon>Streptomyces</taxon>
    </lineage>
</organism>
<dbReference type="InterPro" id="IPR003593">
    <property type="entry name" value="AAA+_ATPase"/>
</dbReference>
<feature type="region of interest" description="Disordered" evidence="7">
    <location>
        <begin position="1152"/>
        <end position="1172"/>
    </location>
</feature>
<dbReference type="SMART" id="SM00028">
    <property type="entry name" value="TPR"/>
    <property type="match status" value="6"/>
</dbReference>
<dbReference type="InterPro" id="IPR041617">
    <property type="entry name" value="TPR_MalT"/>
</dbReference>
<dbReference type="PANTHER" id="PTHR35807:SF1">
    <property type="entry name" value="TRANSCRIPTIONAL REGULATOR REDD"/>
    <property type="match status" value="1"/>
</dbReference>
<feature type="compositionally biased region" description="Low complexity" evidence="7">
    <location>
        <begin position="1"/>
        <end position="28"/>
    </location>
</feature>
<dbReference type="OrthoDB" id="581105at2"/>
<protein>
    <submittedName>
        <fullName evidence="9">Tetratricopeptide repeat protein</fullName>
    </submittedName>
</protein>
<keyword evidence="3" id="KW-0805">Transcription regulation</keyword>
<gene>
    <name evidence="9" type="ORF">FH715_04885</name>
</gene>
<feature type="DNA-binding region" description="OmpR/PhoB-type" evidence="6">
    <location>
        <begin position="105"/>
        <end position="204"/>
    </location>
</feature>
<evidence type="ECO:0000256" key="2">
    <source>
        <dbReference type="ARBA" id="ARBA00023012"/>
    </source>
</evidence>
<feature type="compositionally biased region" description="Low complexity" evidence="7">
    <location>
        <begin position="35"/>
        <end position="56"/>
    </location>
</feature>
<dbReference type="Gene3D" id="3.40.50.300">
    <property type="entry name" value="P-loop containing nucleotide triphosphate hydrolases"/>
    <property type="match status" value="1"/>
</dbReference>
<name>A0A5C4V9T6_9ACTN</name>
<feature type="region of interest" description="Disordered" evidence="7">
    <location>
        <begin position="1"/>
        <end position="68"/>
    </location>
</feature>
<dbReference type="CDD" id="cd15831">
    <property type="entry name" value="BTAD"/>
    <property type="match status" value="1"/>
</dbReference>
<dbReference type="GO" id="GO:0043531">
    <property type="term" value="F:ADP binding"/>
    <property type="evidence" value="ECO:0007669"/>
    <property type="project" value="InterPro"/>
</dbReference>
<dbReference type="AlphaFoldDB" id="A0A5C4V9T6"/>
<dbReference type="InterPro" id="IPR016032">
    <property type="entry name" value="Sig_transdc_resp-reg_C-effctor"/>
</dbReference>
<accession>A0A5C4V9T6</accession>
<dbReference type="InterPro" id="IPR011990">
    <property type="entry name" value="TPR-like_helical_dom_sf"/>
</dbReference>
<dbReference type="Pfam" id="PF03704">
    <property type="entry name" value="BTAD"/>
    <property type="match status" value="1"/>
</dbReference>
<dbReference type="InterPro" id="IPR005158">
    <property type="entry name" value="BTAD"/>
</dbReference>
<dbReference type="InterPro" id="IPR036388">
    <property type="entry name" value="WH-like_DNA-bd_sf"/>
</dbReference>